<dbReference type="InterPro" id="IPR009252">
    <property type="entry name" value="Cell_div_ZapB"/>
</dbReference>
<organism evidence="3 4">
    <name type="scientific">Nitratidesulfovibrio oxamicus</name>
    <dbReference type="NCBI Taxonomy" id="32016"/>
    <lineage>
        <taxon>Bacteria</taxon>
        <taxon>Pseudomonadati</taxon>
        <taxon>Thermodesulfobacteriota</taxon>
        <taxon>Desulfovibrionia</taxon>
        <taxon>Desulfovibrionales</taxon>
        <taxon>Desulfovibrionaceae</taxon>
        <taxon>Nitratidesulfovibrio</taxon>
    </lineage>
</organism>
<sequence length="78" mass="8731">MELIDLLETRVTALLSQLETLREENSRLREEVEGGLSALAEENRILKEALDGERTVKDAVLARIDALLLRLKDQTGDA</sequence>
<gene>
    <name evidence="3" type="primary">zapB</name>
    <name evidence="3" type="ORF">FVW20_01945</name>
</gene>
<comment type="caution">
    <text evidence="3">The sequence shown here is derived from an EMBL/GenBank/DDBJ whole genome shotgun (WGS) entry which is preliminary data.</text>
</comment>
<dbReference type="GO" id="GO:0051301">
    <property type="term" value="P:cell division"/>
    <property type="evidence" value="ECO:0007669"/>
    <property type="project" value="UniProtKB-KW"/>
</dbReference>
<protein>
    <submittedName>
        <fullName evidence="3">Cell division protein ZapB</fullName>
    </submittedName>
</protein>
<dbReference type="Proteomes" id="UP001194469">
    <property type="component" value="Unassembled WGS sequence"/>
</dbReference>
<keyword evidence="1 2" id="KW-0175">Coiled coil</keyword>
<evidence type="ECO:0000313" key="4">
    <source>
        <dbReference type="Proteomes" id="UP001194469"/>
    </source>
</evidence>
<proteinExistence type="predicted"/>
<dbReference type="RefSeq" id="WP_196608064.1">
    <property type="nucleotide sequence ID" value="NZ_VRYY01000039.1"/>
</dbReference>
<feature type="coiled-coil region" evidence="2">
    <location>
        <begin position="4"/>
        <end position="38"/>
    </location>
</feature>
<name>A0ABS0J0X5_9BACT</name>
<dbReference type="EMBL" id="VRYY01000039">
    <property type="protein sequence ID" value="MBG3875817.1"/>
    <property type="molecule type" value="Genomic_DNA"/>
</dbReference>
<evidence type="ECO:0000313" key="3">
    <source>
        <dbReference type="EMBL" id="MBG3875817.1"/>
    </source>
</evidence>
<evidence type="ECO:0000256" key="2">
    <source>
        <dbReference type="SAM" id="Coils"/>
    </source>
</evidence>
<reference evidence="3 4" key="1">
    <citation type="submission" date="2019-08" db="EMBL/GenBank/DDBJ databases">
        <authorList>
            <person name="Luo N."/>
        </authorList>
    </citation>
    <scope>NUCLEOTIDE SEQUENCE [LARGE SCALE GENOMIC DNA]</scope>
    <source>
        <strain evidence="3 4">NCIMB 9442</strain>
    </source>
</reference>
<accession>A0ABS0J0X5</accession>
<dbReference type="Pfam" id="PF06005">
    <property type="entry name" value="ZapB"/>
    <property type="match status" value="1"/>
</dbReference>
<keyword evidence="4" id="KW-1185">Reference proteome</keyword>
<evidence type="ECO:0000256" key="1">
    <source>
        <dbReference type="ARBA" id="ARBA00023054"/>
    </source>
</evidence>
<keyword evidence="3" id="KW-0132">Cell division</keyword>
<keyword evidence="3" id="KW-0131">Cell cycle</keyword>